<comment type="cofactor">
    <cofactor evidence="10">
        <name>Mg(2+)</name>
        <dbReference type="ChEBI" id="CHEBI:18420"/>
    </cofactor>
    <text evidence="10">Binds 1 Mg(2+) ion per subunit.</text>
</comment>
<keyword evidence="15" id="KW-1185">Reference proteome</keyword>
<evidence type="ECO:0000256" key="1">
    <source>
        <dbReference type="ARBA" id="ARBA00003814"/>
    </source>
</evidence>
<evidence type="ECO:0000256" key="2">
    <source>
        <dbReference type="ARBA" id="ARBA00005165"/>
    </source>
</evidence>
<dbReference type="NCBIfam" id="TIGR00693">
    <property type="entry name" value="thiE"/>
    <property type="match status" value="1"/>
</dbReference>
<evidence type="ECO:0000256" key="8">
    <source>
        <dbReference type="ARBA" id="ARBA00047851"/>
    </source>
</evidence>
<keyword evidence="3 10" id="KW-0808">Transferase</keyword>
<feature type="binding site" evidence="10">
    <location>
        <position position="197"/>
    </location>
    <ligand>
        <name>2-[(2R,5Z)-2-carboxy-4-methylthiazol-5(2H)-ylidene]ethyl phosphate</name>
        <dbReference type="ChEBI" id="CHEBI:62899"/>
    </ligand>
</feature>
<dbReference type="HAMAP" id="MF_00097">
    <property type="entry name" value="TMP_synthase"/>
    <property type="match status" value="1"/>
</dbReference>
<dbReference type="Proteomes" id="UP001219037">
    <property type="component" value="Chromosome"/>
</dbReference>
<name>A0ABY8H5Y0_9MICC</name>
<keyword evidence="4 10" id="KW-0479">Metal-binding</keyword>
<feature type="binding site" evidence="10">
    <location>
        <position position="125"/>
    </location>
    <ligand>
        <name>4-amino-2-methyl-5-(diphosphooxymethyl)pyrimidine</name>
        <dbReference type="ChEBI" id="CHEBI:57841"/>
    </ligand>
</feature>
<feature type="binding site" evidence="10">
    <location>
        <position position="158"/>
    </location>
    <ligand>
        <name>4-amino-2-methyl-5-(diphosphooxymethyl)pyrimidine</name>
        <dbReference type="ChEBI" id="CHEBI:57841"/>
    </ligand>
</feature>
<comment type="catalytic activity">
    <reaction evidence="9 10 11">
        <text>2-[(2R,5Z)-2-carboxy-4-methylthiazol-5(2H)-ylidene]ethyl phosphate + 4-amino-2-methyl-5-(diphosphooxymethyl)pyrimidine + 2 H(+) = thiamine phosphate + CO2 + diphosphate</text>
        <dbReference type="Rhea" id="RHEA:47844"/>
        <dbReference type="ChEBI" id="CHEBI:15378"/>
        <dbReference type="ChEBI" id="CHEBI:16526"/>
        <dbReference type="ChEBI" id="CHEBI:33019"/>
        <dbReference type="ChEBI" id="CHEBI:37575"/>
        <dbReference type="ChEBI" id="CHEBI:57841"/>
        <dbReference type="ChEBI" id="CHEBI:62899"/>
        <dbReference type="EC" id="2.5.1.3"/>
    </reaction>
</comment>
<dbReference type="PANTHER" id="PTHR20857">
    <property type="entry name" value="THIAMINE-PHOSPHATE PYROPHOSPHORYLASE"/>
    <property type="match status" value="1"/>
</dbReference>
<dbReference type="EMBL" id="CP121252">
    <property type="protein sequence ID" value="WFP16535.1"/>
    <property type="molecule type" value="Genomic_DNA"/>
</dbReference>
<comment type="catalytic activity">
    <reaction evidence="7 10 11">
        <text>4-methyl-5-(2-phosphooxyethyl)-thiazole + 4-amino-2-methyl-5-(diphosphooxymethyl)pyrimidine + H(+) = thiamine phosphate + diphosphate</text>
        <dbReference type="Rhea" id="RHEA:22328"/>
        <dbReference type="ChEBI" id="CHEBI:15378"/>
        <dbReference type="ChEBI" id="CHEBI:33019"/>
        <dbReference type="ChEBI" id="CHEBI:37575"/>
        <dbReference type="ChEBI" id="CHEBI:57841"/>
        <dbReference type="ChEBI" id="CHEBI:58296"/>
        <dbReference type="EC" id="2.5.1.3"/>
    </reaction>
</comment>
<keyword evidence="6 10" id="KW-0784">Thiamine biosynthesis</keyword>
<dbReference type="InterPro" id="IPR034291">
    <property type="entry name" value="TMP_synthase"/>
</dbReference>
<keyword evidence="5 10" id="KW-0460">Magnesium</keyword>
<evidence type="ECO:0000256" key="11">
    <source>
        <dbReference type="RuleBase" id="RU003826"/>
    </source>
</evidence>
<feature type="binding site" evidence="10">
    <location>
        <position position="106"/>
    </location>
    <ligand>
        <name>Mg(2+)</name>
        <dbReference type="ChEBI" id="CHEBI:18420"/>
    </ligand>
</feature>
<dbReference type="Pfam" id="PF02581">
    <property type="entry name" value="TMP-TENI"/>
    <property type="match status" value="1"/>
</dbReference>
<evidence type="ECO:0000256" key="7">
    <source>
        <dbReference type="ARBA" id="ARBA00047334"/>
    </source>
</evidence>
<protein>
    <recommendedName>
        <fullName evidence="10">Thiamine-phosphate synthase</fullName>
        <shortName evidence="10">TP synthase</shortName>
        <shortName evidence="10">TPS</shortName>
        <ecNumber evidence="10">2.5.1.3</ecNumber>
    </recommendedName>
    <alternativeName>
        <fullName evidence="10">Thiamine-phosphate pyrophosphorylase</fullName>
        <shortName evidence="10">TMP pyrophosphorylase</shortName>
        <shortName evidence="10">TMP-PPase</shortName>
    </alternativeName>
</protein>
<reference evidence="14 15" key="1">
    <citation type="submission" date="2023-04" db="EMBL/GenBank/DDBJ databases">
        <title>Funneling lignin-derived compounds into biodiesel using alkali-halophilic Citricoccus sp. P2.</title>
        <authorList>
            <person name="Luo C.-B."/>
        </authorList>
    </citation>
    <scope>NUCLEOTIDE SEQUENCE [LARGE SCALE GENOMIC DNA]</scope>
    <source>
        <strain evidence="14 15">P2</strain>
    </source>
</reference>
<dbReference type="InterPro" id="IPR022998">
    <property type="entry name" value="ThiamineP_synth_TenI"/>
</dbReference>
<evidence type="ECO:0000259" key="13">
    <source>
        <dbReference type="Pfam" id="PF02581"/>
    </source>
</evidence>
<dbReference type="InterPro" id="IPR013785">
    <property type="entry name" value="Aldolase_TIM"/>
</dbReference>
<proteinExistence type="inferred from homology"/>
<dbReference type="CDD" id="cd00564">
    <property type="entry name" value="TMP_TenI"/>
    <property type="match status" value="1"/>
</dbReference>
<dbReference type="Gene3D" id="3.20.20.70">
    <property type="entry name" value="Aldolase class I"/>
    <property type="match status" value="1"/>
</dbReference>
<dbReference type="EC" id="2.5.1.3" evidence="10"/>
<feature type="binding site" evidence="10">
    <location>
        <position position="87"/>
    </location>
    <ligand>
        <name>4-amino-2-methyl-5-(diphosphooxymethyl)pyrimidine</name>
        <dbReference type="ChEBI" id="CHEBI:57841"/>
    </ligand>
</feature>
<comment type="catalytic activity">
    <reaction evidence="8 10 11">
        <text>2-(2-carboxy-4-methylthiazol-5-yl)ethyl phosphate + 4-amino-2-methyl-5-(diphosphooxymethyl)pyrimidine + 2 H(+) = thiamine phosphate + CO2 + diphosphate</text>
        <dbReference type="Rhea" id="RHEA:47848"/>
        <dbReference type="ChEBI" id="CHEBI:15378"/>
        <dbReference type="ChEBI" id="CHEBI:16526"/>
        <dbReference type="ChEBI" id="CHEBI:33019"/>
        <dbReference type="ChEBI" id="CHEBI:37575"/>
        <dbReference type="ChEBI" id="CHEBI:57841"/>
        <dbReference type="ChEBI" id="CHEBI:62890"/>
        <dbReference type="EC" id="2.5.1.3"/>
    </reaction>
</comment>
<evidence type="ECO:0000256" key="10">
    <source>
        <dbReference type="HAMAP-Rule" id="MF_00097"/>
    </source>
</evidence>
<feature type="domain" description="Thiamine phosphate synthase/TenI" evidence="13">
    <location>
        <begin position="17"/>
        <end position="220"/>
    </location>
</feature>
<evidence type="ECO:0000256" key="4">
    <source>
        <dbReference type="ARBA" id="ARBA00022723"/>
    </source>
</evidence>
<gene>
    <name evidence="10 14" type="primary">thiE</name>
    <name evidence="14" type="ORF">P8192_14335</name>
</gene>
<comment type="pathway">
    <text evidence="2 10 12">Cofactor biosynthesis; thiamine diphosphate biosynthesis; thiamine phosphate from 4-amino-2-methyl-5-diphosphomethylpyrimidine and 4-methyl-5-(2-phosphoethyl)-thiazole: step 1/1.</text>
</comment>
<evidence type="ECO:0000313" key="15">
    <source>
        <dbReference type="Proteomes" id="UP001219037"/>
    </source>
</evidence>
<dbReference type="GO" id="GO:0004789">
    <property type="term" value="F:thiamine-phosphate diphosphorylase activity"/>
    <property type="evidence" value="ECO:0007669"/>
    <property type="project" value="UniProtKB-EC"/>
</dbReference>
<feature type="binding site" evidence="10">
    <location>
        <position position="88"/>
    </location>
    <ligand>
        <name>Mg(2+)</name>
        <dbReference type="ChEBI" id="CHEBI:18420"/>
    </ligand>
</feature>
<sequence length="244" mass="25427">MSPRERAERAAAIDWSLYHVTDTGYSGGPARVPEVAAAAVAGGATVIQVRDKTLDDDALIQLVRACRARIVEEVGVARFEQVPLFVNDRLEVARVTGCHLHVGQSDDSVARARGVLGEKVLIGLSTSSAAEVDSAARAEGDARPDVIGIGPVWVTATKPDAAEPLGIDGLRDRLRVRDAACSQHPEAPALPAVAIGGIDRERARSVAATGVDGICVVSAIASAPSPRVAAARLREEVACARPQP</sequence>
<evidence type="ECO:0000256" key="9">
    <source>
        <dbReference type="ARBA" id="ARBA00047883"/>
    </source>
</evidence>
<evidence type="ECO:0000256" key="6">
    <source>
        <dbReference type="ARBA" id="ARBA00022977"/>
    </source>
</evidence>
<comment type="similarity">
    <text evidence="10 11">Belongs to the thiamine-phosphate synthase family.</text>
</comment>
<evidence type="ECO:0000256" key="12">
    <source>
        <dbReference type="RuleBase" id="RU004253"/>
    </source>
</evidence>
<dbReference type="InterPro" id="IPR036206">
    <property type="entry name" value="ThiamineP_synth_sf"/>
</dbReference>
<feature type="binding site" evidence="10">
    <location>
        <begin position="217"/>
        <end position="218"/>
    </location>
    <ligand>
        <name>2-[(2R,5Z)-2-carboxy-4-methylthiazol-5(2H)-ylidene]ethyl phosphate</name>
        <dbReference type="ChEBI" id="CHEBI:62899"/>
    </ligand>
</feature>
<feature type="binding site" evidence="10">
    <location>
        <begin position="155"/>
        <end position="157"/>
    </location>
    <ligand>
        <name>2-[(2R,5Z)-2-carboxy-4-methylthiazol-5(2H)-ylidene]ethyl phosphate</name>
        <dbReference type="ChEBI" id="CHEBI:62899"/>
    </ligand>
</feature>
<dbReference type="RefSeq" id="WP_278157668.1">
    <property type="nucleotide sequence ID" value="NZ_CP121252.1"/>
</dbReference>
<evidence type="ECO:0000256" key="5">
    <source>
        <dbReference type="ARBA" id="ARBA00022842"/>
    </source>
</evidence>
<accession>A0ABY8H5Y0</accession>
<feature type="binding site" evidence="10">
    <location>
        <begin position="48"/>
        <end position="52"/>
    </location>
    <ligand>
        <name>4-amino-2-methyl-5-(diphosphooxymethyl)pyrimidine</name>
        <dbReference type="ChEBI" id="CHEBI:57841"/>
    </ligand>
</feature>
<dbReference type="SUPFAM" id="SSF51391">
    <property type="entry name" value="Thiamin phosphate synthase"/>
    <property type="match status" value="1"/>
</dbReference>
<dbReference type="PANTHER" id="PTHR20857:SF15">
    <property type="entry name" value="THIAMINE-PHOSPHATE SYNTHASE"/>
    <property type="match status" value="1"/>
</dbReference>
<organism evidence="14 15">
    <name type="scientific">Citricoccus muralis</name>
    <dbReference type="NCBI Taxonomy" id="169134"/>
    <lineage>
        <taxon>Bacteria</taxon>
        <taxon>Bacillati</taxon>
        <taxon>Actinomycetota</taxon>
        <taxon>Actinomycetes</taxon>
        <taxon>Micrococcales</taxon>
        <taxon>Micrococcaceae</taxon>
        <taxon>Citricoccus</taxon>
    </lineage>
</organism>
<evidence type="ECO:0000256" key="3">
    <source>
        <dbReference type="ARBA" id="ARBA00022679"/>
    </source>
</evidence>
<evidence type="ECO:0000313" key="14">
    <source>
        <dbReference type="EMBL" id="WFP16535.1"/>
    </source>
</evidence>
<comment type="function">
    <text evidence="1 10">Condenses 4-methyl-5-(beta-hydroxyethyl)thiazole monophosphate (THZ-P) and 2-methyl-4-amino-5-hydroxymethyl pyrimidine pyrophosphate (HMP-PP) to form thiamine monophosphate (TMP).</text>
</comment>